<name>A0ABU2UZ13_9ACTN</name>
<gene>
    <name evidence="3" type="ORF">RM863_41165</name>
</gene>
<comment type="caution">
    <text evidence="3">The sequence shown here is derived from an EMBL/GenBank/DDBJ whole genome shotgun (WGS) entry which is preliminary data.</text>
</comment>
<evidence type="ECO:0008006" key="5">
    <source>
        <dbReference type="Google" id="ProtNLM"/>
    </source>
</evidence>
<feature type="compositionally biased region" description="Low complexity" evidence="1">
    <location>
        <begin position="115"/>
        <end position="129"/>
    </location>
</feature>
<proteinExistence type="predicted"/>
<keyword evidence="2" id="KW-0812">Transmembrane</keyword>
<feature type="region of interest" description="Disordered" evidence="1">
    <location>
        <begin position="1"/>
        <end position="78"/>
    </location>
</feature>
<feature type="non-terminal residue" evidence="3">
    <location>
        <position position="129"/>
    </location>
</feature>
<evidence type="ECO:0000256" key="2">
    <source>
        <dbReference type="SAM" id="Phobius"/>
    </source>
</evidence>
<protein>
    <recommendedName>
        <fullName evidence="5">Serine/threonine protein kinase</fullName>
    </recommendedName>
</protein>
<organism evidence="3 4">
    <name type="scientific">Streptomyces hintoniae</name>
    <dbReference type="NCBI Taxonomy" id="3075521"/>
    <lineage>
        <taxon>Bacteria</taxon>
        <taxon>Bacillati</taxon>
        <taxon>Actinomycetota</taxon>
        <taxon>Actinomycetes</taxon>
        <taxon>Kitasatosporales</taxon>
        <taxon>Streptomycetaceae</taxon>
        <taxon>Streptomyces</taxon>
    </lineage>
</organism>
<feature type="region of interest" description="Disordered" evidence="1">
    <location>
        <begin position="103"/>
        <end position="129"/>
    </location>
</feature>
<dbReference type="EMBL" id="JAVRFF010000585">
    <property type="protein sequence ID" value="MDT0478534.1"/>
    <property type="molecule type" value="Genomic_DNA"/>
</dbReference>
<feature type="compositionally biased region" description="Low complexity" evidence="1">
    <location>
        <begin position="19"/>
        <end position="36"/>
    </location>
</feature>
<sequence>PYGSPYGAPQQPEQPYGSPYGAPQQPYGAPQQSQSPYGAPYGAPQQPYGSPYGAQPPYGAPQQPYGYPAPQPPKSGNGKWLAIAGAVLAVVILVGGIAIFALSGDSKDGRTNAGSSQSSSESAAEQEVR</sequence>
<keyword evidence="2" id="KW-1133">Transmembrane helix</keyword>
<keyword evidence="4" id="KW-1185">Reference proteome</keyword>
<keyword evidence="2" id="KW-0472">Membrane</keyword>
<feature type="compositionally biased region" description="Low complexity" evidence="1">
    <location>
        <begin position="44"/>
        <end position="66"/>
    </location>
</feature>
<reference evidence="3" key="1">
    <citation type="submission" date="2024-05" db="EMBL/GenBank/DDBJ databases">
        <title>30 novel species of actinomycetes from the DSMZ collection.</title>
        <authorList>
            <person name="Nouioui I."/>
        </authorList>
    </citation>
    <scope>NUCLEOTIDE SEQUENCE</scope>
    <source>
        <strain evidence="3">DSM 41014</strain>
    </source>
</reference>
<feature type="transmembrane region" description="Helical" evidence="2">
    <location>
        <begin position="80"/>
        <end position="102"/>
    </location>
</feature>
<dbReference type="Proteomes" id="UP001180489">
    <property type="component" value="Unassembled WGS sequence"/>
</dbReference>
<feature type="non-terminal residue" evidence="3">
    <location>
        <position position="1"/>
    </location>
</feature>
<evidence type="ECO:0000313" key="3">
    <source>
        <dbReference type="EMBL" id="MDT0478534.1"/>
    </source>
</evidence>
<accession>A0ABU2UZ13</accession>
<evidence type="ECO:0000256" key="1">
    <source>
        <dbReference type="SAM" id="MobiDB-lite"/>
    </source>
</evidence>
<evidence type="ECO:0000313" key="4">
    <source>
        <dbReference type="Proteomes" id="UP001180489"/>
    </source>
</evidence>